<feature type="binding site" evidence="6">
    <location>
        <position position="132"/>
    </location>
    <ligand>
        <name>Zn(2+)</name>
        <dbReference type="ChEBI" id="CHEBI:29105"/>
        <note>catalytic</note>
    </ligand>
</feature>
<proteinExistence type="predicted"/>
<evidence type="ECO:0000256" key="4">
    <source>
        <dbReference type="ARBA" id="ARBA00022833"/>
    </source>
</evidence>
<dbReference type="PANTHER" id="PTHR10127:SF780">
    <property type="entry name" value="METALLOENDOPEPTIDASE"/>
    <property type="match status" value="1"/>
</dbReference>
<dbReference type="Proteomes" id="UP000663879">
    <property type="component" value="Unassembled WGS sequence"/>
</dbReference>
<protein>
    <recommendedName>
        <fullName evidence="7">Metalloendopeptidase</fullName>
        <ecNumber evidence="7">3.4.24.-</ecNumber>
    </recommendedName>
</protein>
<dbReference type="PRINTS" id="PR00480">
    <property type="entry name" value="ASTACIN"/>
</dbReference>
<evidence type="ECO:0000259" key="8">
    <source>
        <dbReference type="PROSITE" id="PS51864"/>
    </source>
</evidence>
<dbReference type="PROSITE" id="PS51864">
    <property type="entry name" value="ASTACIN"/>
    <property type="match status" value="1"/>
</dbReference>
<feature type="domain" description="Peptidase M12A" evidence="8">
    <location>
        <begin position="27"/>
        <end position="226"/>
    </location>
</feature>
<dbReference type="GO" id="GO:0004222">
    <property type="term" value="F:metalloendopeptidase activity"/>
    <property type="evidence" value="ECO:0007669"/>
    <property type="project" value="UniProtKB-UniRule"/>
</dbReference>
<name>A0A813VW16_9BILA</name>
<dbReference type="SUPFAM" id="SSF55486">
    <property type="entry name" value="Metalloproteases ('zincins'), catalytic domain"/>
    <property type="match status" value="1"/>
</dbReference>
<dbReference type="Pfam" id="PF01400">
    <property type="entry name" value="Astacin"/>
    <property type="match status" value="1"/>
</dbReference>
<keyword evidence="3 6" id="KW-0378">Hydrolase</keyword>
<evidence type="ECO:0000256" key="5">
    <source>
        <dbReference type="ARBA" id="ARBA00023049"/>
    </source>
</evidence>
<feature type="binding site" evidence="6">
    <location>
        <position position="126"/>
    </location>
    <ligand>
        <name>Zn(2+)</name>
        <dbReference type="ChEBI" id="CHEBI:29105"/>
        <note>catalytic</note>
    </ligand>
</feature>
<dbReference type="PANTHER" id="PTHR10127">
    <property type="entry name" value="DISCOIDIN, CUB, EGF, LAMININ , AND ZINC METALLOPROTEASE DOMAIN CONTAINING"/>
    <property type="match status" value="1"/>
</dbReference>
<dbReference type="OrthoDB" id="291007at2759"/>
<organism evidence="9 10">
    <name type="scientific">Brachionus calyciflorus</name>
    <dbReference type="NCBI Taxonomy" id="104777"/>
    <lineage>
        <taxon>Eukaryota</taxon>
        <taxon>Metazoa</taxon>
        <taxon>Spiralia</taxon>
        <taxon>Gnathifera</taxon>
        <taxon>Rotifera</taxon>
        <taxon>Eurotatoria</taxon>
        <taxon>Monogononta</taxon>
        <taxon>Pseudotrocha</taxon>
        <taxon>Ploima</taxon>
        <taxon>Brachionidae</taxon>
        <taxon>Brachionus</taxon>
    </lineage>
</organism>
<evidence type="ECO:0000313" key="10">
    <source>
        <dbReference type="Proteomes" id="UP000663879"/>
    </source>
</evidence>
<comment type="cofactor">
    <cofactor evidence="6 7">
        <name>Zn(2+)</name>
        <dbReference type="ChEBI" id="CHEBI:29105"/>
    </cofactor>
    <text evidence="6 7">Binds 1 zinc ion per subunit.</text>
</comment>
<feature type="active site" evidence="6">
    <location>
        <position position="123"/>
    </location>
</feature>
<dbReference type="Gene3D" id="3.40.390.10">
    <property type="entry name" value="Collagenase (Catalytic Domain)"/>
    <property type="match status" value="1"/>
</dbReference>
<keyword evidence="7" id="KW-0732">Signal</keyword>
<dbReference type="InterPro" id="IPR024079">
    <property type="entry name" value="MetalloPept_cat_dom_sf"/>
</dbReference>
<keyword evidence="10" id="KW-1185">Reference proteome</keyword>
<evidence type="ECO:0000256" key="2">
    <source>
        <dbReference type="ARBA" id="ARBA00022723"/>
    </source>
</evidence>
<dbReference type="GO" id="GO:0008270">
    <property type="term" value="F:zinc ion binding"/>
    <property type="evidence" value="ECO:0007669"/>
    <property type="project" value="UniProtKB-UniRule"/>
</dbReference>
<keyword evidence="4 6" id="KW-0862">Zinc</keyword>
<accession>A0A813VW16</accession>
<evidence type="ECO:0000256" key="6">
    <source>
        <dbReference type="PROSITE-ProRule" id="PRU01211"/>
    </source>
</evidence>
<dbReference type="GO" id="GO:0006508">
    <property type="term" value="P:proteolysis"/>
    <property type="evidence" value="ECO:0007669"/>
    <property type="project" value="UniProtKB-KW"/>
</dbReference>
<dbReference type="EMBL" id="CAJNOC010001194">
    <property type="protein sequence ID" value="CAF0843490.1"/>
    <property type="molecule type" value="Genomic_DNA"/>
</dbReference>
<comment type="caution">
    <text evidence="6">Lacks conserved residue(s) required for the propagation of feature annotation.</text>
</comment>
<feature type="binding site" evidence="6">
    <location>
        <position position="122"/>
    </location>
    <ligand>
        <name>Zn(2+)</name>
        <dbReference type="ChEBI" id="CHEBI:29105"/>
        <note>catalytic</note>
    </ligand>
</feature>
<keyword evidence="5 6" id="KW-0482">Metalloprotease</keyword>
<evidence type="ECO:0000313" key="9">
    <source>
        <dbReference type="EMBL" id="CAF0843490.1"/>
    </source>
</evidence>
<gene>
    <name evidence="9" type="ORF">OXX778_LOCUS8579</name>
</gene>
<feature type="signal peptide" evidence="7">
    <location>
        <begin position="1"/>
        <end position="20"/>
    </location>
</feature>
<dbReference type="EC" id="3.4.24.-" evidence="7"/>
<reference evidence="9" key="1">
    <citation type="submission" date="2021-02" db="EMBL/GenBank/DDBJ databases">
        <authorList>
            <person name="Nowell W R."/>
        </authorList>
    </citation>
    <scope>NUCLEOTIDE SEQUENCE</scope>
    <source>
        <strain evidence="9">Ploen Becks lab</strain>
    </source>
</reference>
<dbReference type="InterPro" id="IPR006026">
    <property type="entry name" value="Peptidase_Metallo"/>
</dbReference>
<keyword evidence="1 6" id="KW-0645">Protease</keyword>
<comment type="caution">
    <text evidence="9">The sequence shown here is derived from an EMBL/GenBank/DDBJ whole genome shotgun (WGS) entry which is preliminary data.</text>
</comment>
<dbReference type="AlphaFoldDB" id="A0A813VW16"/>
<evidence type="ECO:0000256" key="1">
    <source>
        <dbReference type="ARBA" id="ARBA00022670"/>
    </source>
</evidence>
<keyword evidence="2 6" id="KW-0479">Metal-binding</keyword>
<sequence length="372" mass="43195">MKFLEYLTISILLCLNLSFCSNINKRSAVGPLWPNKKIPYTFSNIIEFNLNERELIKNALKQLETSLAINGETCLEFIERHNEPDYILFTDNGECSSGIGYFPGKNRISLADDCIKTGTVIHEVMHRLGFDHEHSRQDRDNNIHVLINNTSNKENFEMTLNNYEIDVPYDFHSVIHYNSDALQNANKPTLISKVPILLSDSNEIYHKREGMTPLDIYKIQRLYKCKALEIPDFITGISQDDERVEREKKRFKTEANFNSISNEMIEKYLNQTFSLCGGNYFWPLNYPLVESNHRLYKLICMKKKSPGEKCRFSIECNSESVCIRPFFKKVGYCIKIDNEKINNLSQNVNDSMFEYGKKVLNVLGNLKKKIFG</sequence>
<evidence type="ECO:0000256" key="3">
    <source>
        <dbReference type="ARBA" id="ARBA00022801"/>
    </source>
</evidence>
<dbReference type="SMART" id="SM00235">
    <property type="entry name" value="ZnMc"/>
    <property type="match status" value="1"/>
</dbReference>
<evidence type="ECO:0000256" key="7">
    <source>
        <dbReference type="RuleBase" id="RU361183"/>
    </source>
</evidence>
<feature type="chain" id="PRO_5033105758" description="Metalloendopeptidase" evidence="7">
    <location>
        <begin position="21"/>
        <end position="372"/>
    </location>
</feature>
<dbReference type="InterPro" id="IPR001506">
    <property type="entry name" value="Peptidase_M12A"/>
</dbReference>